<evidence type="ECO:0000256" key="7">
    <source>
        <dbReference type="PROSITE-ProRule" id="PRU00723"/>
    </source>
</evidence>
<accession>A0A9P6DWF5</accession>
<dbReference type="InterPro" id="IPR012677">
    <property type="entry name" value="Nucleotide-bd_a/b_plait_sf"/>
</dbReference>
<comment type="caution">
    <text evidence="11">The sequence shown here is derived from an EMBL/GenBank/DDBJ whole genome shotgun (WGS) entry which is preliminary data.</text>
</comment>
<feature type="region of interest" description="Disordered" evidence="8">
    <location>
        <begin position="271"/>
        <end position="321"/>
    </location>
</feature>
<feature type="compositionally biased region" description="Polar residues" evidence="8">
    <location>
        <begin position="141"/>
        <end position="151"/>
    </location>
</feature>
<dbReference type="InterPro" id="IPR036855">
    <property type="entry name" value="Znf_CCCH_sf"/>
</dbReference>
<evidence type="ECO:0000259" key="9">
    <source>
        <dbReference type="PROSITE" id="PS50102"/>
    </source>
</evidence>
<dbReference type="CDD" id="cd12257">
    <property type="entry name" value="RRM1_RBM26_like"/>
    <property type="match status" value="1"/>
</dbReference>
<feature type="domain" description="RRM" evidence="9">
    <location>
        <begin position="400"/>
        <end position="472"/>
    </location>
</feature>
<dbReference type="InterPro" id="IPR035979">
    <property type="entry name" value="RBD_domain_sf"/>
</dbReference>
<dbReference type="Gene3D" id="3.30.70.330">
    <property type="match status" value="1"/>
</dbReference>
<keyword evidence="4 6" id="KW-0694">RNA-binding</keyword>
<dbReference type="PANTHER" id="PTHR14398:SF0">
    <property type="entry name" value="ZINC FINGER PROTEIN SWM"/>
    <property type="match status" value="1"/>
</dbReference>
<feature type="compositionally biased region" description="Polar residues" evidence="8">
    <location>
        <begin position="172"/>
        <end position="191"/>
    </location>
</feature>
<evidence type="ECO:0000256" key="8">
    <source>
        <dbReference type="SAM" id="MobiDB-lite"/>
    </source>
</evidence>
<feature type="compositionally biased region" description="Polar residues" evidence="8">
    <location>
        <begin position="309"/>
        <end position="321"/>
    </location>
</feature>
<dbReference type="GO" id="GO:0008270">
    <property type="term" value="F:zinc ion binding"/>
    <property type="evidence" value="ECO:0007669"/>
    <property type="project" value="UniProtKB-KW"/>
</dbReference>
<feature type="region of interest" description="Disordered" evidence="8">
    <location>
        <begin position="774"/>
        <end position="829"/>
    </location>
</feature>
<evidence type="ECO:0000313" key="12">
    <source>
        <dbReference type="Proteomes" id="UP000886523"/>
    </source>
</evidence>
<comment type="function">
    <text evidence="5">May be involved in the turnover of nuclear polyadenylated (pA+) RNA.</text>
</comment>
<feature type="region of interest" description="Disordered" evidence="8">
    <location>
        <begin position="531"/>
        <end position="574"/>
    </location>
</feature>
<evidence type="ECO:0000256" key="1">
    <source>
        <dbReference type="ARBA" id="ARBA00022723"/>
    </source>
</evidence>
<dbReference type="InterPro" id="IPR000504">
    <property type="entry name" value="RRM_dom"/>
</dbReference>
<feature type="compositionally biased region" description="Basic and acidic residues" evidence="8">
    <location>
        <begin position="114"/>
        <end position="124"/>
    </location>
</feature>
<feature type="compositionally biased region" description="Basic and acidic residues" evidence="8">
    <location>
        <begin position="804"/>
        <end position="816"/>
    </location>
</feature>
<feature type="region of interest" description="Disordered" evidence="8">
    <location>
        <begin position="339"/>
        <end position="400"/>
    </location>
</feature>
<evidence type="ECO:0000256" key="5">
    <source>
        <dbReference type="ARBA" id="ARBA00043866"/>
    </source>
</evidence>
<dbReference type="InterPro" id="IPR000571">
    <property type="entry name" value="Znf_CCCH"/>
</dbReference>
<dbReference type="GO" id="GO:0005634">
    <property type="term" value="C:nucleus"/>
    <property type="evidence" value="ECO:0007669"/>
    <property type="project" value="TreeGrafter"/>
</dbReference>
<sequence length="829" mass="89258">MGLYDSSTVSHLRPWLIKALEPICDADPEVLSDYVLALLKHEAAEAELRTMFVQQLQDFLETEAAPFVDKLFQTLRTRSYIPYDDVQPASGTTGIPIPLDSLVTSPHTPRGTKRISDSDLDRGSRPPPKGPRLSDGGRYSNGRNSGPSNHSRGGARGAHGVNSGRSGPSYPNGRNGSSNAGPSSDRSQYSNVKEPCRDYHNVGFCPRGELCPFSHGEEAITPQIPFPPGNPNLNFNPMQMMGMMPNGFSMPWIMDSNVVAGVYDPNESRMDMSIPGPGISPVPRNRRGSKPYGPTDAVDLTANDRPPQENLSLTSTEPSPSINSALPLPFFPLPNYLPPNPAPFEHSGVDSGPGTSRHPGPFPGQRGSRGRGRGRGGDSGSFPSNDANFRDPNSRQSDNKTIVVEKIPQDQLSLEAVNDWFKRFGTVTNVAIDAPTQKALVSFHNHDEAHRAWKSEEAVFGNRFVKVFWHRPIPGQGEAGNRMLAASAPLCSDLIARSQLLERQIAERKALIGQLSTASPEEKREIMAKLRKLGDDMPTPSTPEATTPIGNAPPRPTVASTSSGPPSSTAALDRESKIRERLDRELELHSVQGALSKQDSPTTDGDAGASERQSELLAQLAELRKQAAEVGVFNNEIAASSIRGSRGGRGFFRGRGRGRGTFAPRGGRGGGVVKSLKLDNRTRKLVVKGINVQDEGAMAAVEEWYRSTSELESFQASGKDEILVQFTSRGAAEQALAKGTSIPNVGTVQVAWHIPPRPSAPITSPVGSTVLVADAPLTSTLPSTNTPSPPSEAPTPNQLGEEMEAPRPKYEEPGRQDDDDGWGASSFDE</sequence>
<feature type="compositionally biased region" description="Polar residues" evidence="8">
    <location>
        <begin position="593"/>
        <end position="603"/>
    </location>
</feature>
<dbReference type="SMART" id="SM00356">
    <property type="entry name" value="ZnF_C3H1"/>
    <property type="match status" value="1"/>
</dbReference>
<feature type="compositionally biased region" description="Low complexity" evidence="8">
    <location>
        <begin position="557"/>
        <end position="571"/>
    </location>
</feature>
<name>A0A9P6DWF5_9AGAM</name>
<dbReference type="AlphaFoldDB" id="A0A9P6DWF5"/>
<keyword evidence="3 7" id="KW-0862">Zinc</keyword>
<dbReference type="PROSITE" id="PS50102">
    <property type="entry name" value="RRM"/>
    <property type="match status" value="1"/>
</dbReference>
<dbReference type="Pfam" id="PF00642">
    <property type="entry name" value="zf-CCCH"/>
    <property type="match status" value="1"/>
</dbReference>
<evidence type="ECO:0000256" key="3">
    <source>
        <dbReference type="ARBA" id="ARBA00022833"/>
    </source>
</evidence>
<dbReference type="EMBL" id="MU128969">
    <property type="protein sequence ID" value="KAF9513684.1"/>
    <property type="molecule type" value="Genomic_DNA"/>
</dbReference>
<evidence type="ECO:0000256" key="4">
    <source>
        <dbReference type="ARBA" id="ARBA00022884"/>
    </source>
</evidence>
<dbReference type="Proteomes" id="UP000886523">
    <property type="component" value="Unassembled WGS sequence"/>
</dbReference>
<dbReference type="Pfam" id="PF01480">
    <property type="entry name" value="PWI"/>
    <property type="match status" value="1"/>
</dbReference>
<dbReference type="InterPro" id="IPR045137">
    <property type="entry name" value="RBM26/27"/>
</dbReference>
<feature type="region of interest" description="Disordered" evidence="8">
    <location>
        <begin position="589"/>
        <end position="612"/>
    </location>
</feature>
<evidence type="ECO:0000259" key="10">
    <source>
        <dbReference type="PROSITE" id="PS50103"/>
    </source>
</evidence>
<dbReference type="SUPFAM" id="SSF90229">
    <property type="entry name" value="CCCH zinc finger"/>
    <property type="match status" value="1"/>
</dbReference>
<dbReference type="Gene3D" id="4.10.1000.10">
    <property type="entry name" value="Zinc finger, CCCH-type"/>
    <property type="match status" value="1"/>
</dbReference>
<feature type="compositionally biased region" description="Acidic residues" evidence="8">
    <location>
        <begin position="817"/>
        <end position="829"/>
    </location>
</feature>
<evidence type="ECO:0000256" key="6">
    <source>
        <dbReference type="PROSITE-ProRule" id="PRU00176"/>
    </source>
</evidence>
<feature type="region of interest" description="Disordered" evidence="8">
    <location>
        <begin position="649"/>
        <end position="668"/>
    </location>
</feature>
<protein>
    <submittedName>
        <fullName evidence="11">Uncharacterized protein</fullName>
    </submittedName>
</protein>
<feature type="domain" description="C3H1-type" evidence="10">
    <location>
        <begin position="190"/>
        <end position="218"/>
    </location>
</feature>
<feature type="compositionally biased region" description="Low complexity" evidence="8">
    <location>
        <begin position="775"/>
        <end position="786"/>
    </location>
</feature>
<evidence type="ECO:0000313" key="11">
    <source>
        <dbReference type="EMBL" id="KAF9513684.1"/>
    </source>
</evidence>
<keyword evidence="1 7" id="KW-0479">Metal-binding</keyword>
<dbReference type="PANTHER" id="PTHR14398">
    <property type="entry name" value="RNA RECOGNITION RRM/RNP DOMAIN"/>
    <property type="match status" value="1"/>
</dbReference>
<keyword evidence="2 7" id="KW-0863">Zinc-finger</keyword>
<dbReference type="SUPFAM" id="SSF54928">
    <property type="entry name" value="RNA-binding domain, RBD"/>
    <property type="match status" value="1"/>
</dbReference>
<proteinExistence type="predicted"/>
<gene>
    <name evidence="11" type="ORF">BS47DRAFT_1485487</name>
</gene>
<feature type="zinc finger region" description="C3H1-type" evidence="7">
    <location>
        <begin position="190"/>
        <end position="218"/>
    </location>
</feature>
<dbReference type="OrthoDB" id="443401at2759"/>
<dbReference type="Gene3D" id="1.20.1390.10">
    <property type="entry name" value="PWI domain"/>
    <property type="match status" value="1"/>
</dbReference>
<organism evidence="11 12">
    <name type="scientific">Hydnum rufescens UP504</name>
    <dbReference type="NCBI Taxonomy" id="1448309"/>
    <lineage>
        <taxon>Eukaryota</taxon>
        <taxon>Fungi</taxon>
        <taxon>Dikarya</taxon>
        <taxon>Basidiomycota</taxon>
        <taxon>Agaricomycotina</taxon>
        <taxon>Agaricomycetes</taxon>
        <taxon>Cantharellales</taxon>
        <taxon>Hydnaceae</taxon>
        <taxon>Hydnum</taxon>
    </lineage>
</organism>
<dbReference type="GO" id="GO:0003723">
    <property type="term" value="F:RNA binding"/>
    <property type="evidence" value="ECO:0007669"/>
    <property type="project" value="UniProtKB-UniRule"/>
</dbReference>
<evidence type="ECO:0000256" key="2">
    <source>
        <dbReference type="ARBA" id="ARBA00022771"/>
    </source>
</evidence>
<dbReference type="PROSITE" id="PS50103">
    <property type="entry name" value="ZF_C3H1"/>
    <property type="match status" value="1"/>
</dbReference>
<feature type="region of interest" description="Disordered" evidence="8">
    <location>
        <begin position="83"/>
        <end position="191"/>
    </location>
</feature>
<keyword evidence="12" id="KW-1185">Reference proteome</keyword>
<reference evidence="11" key="1">
    <citation type="journal article" date="2020" name="Nat. Commun.">
        <title>Large-scale genome sequencing of mycorrhizal fungi provides insights into the early evolution of symbiotic traits.</title>
        <authorList>
            <person name="Miyauchi S."/>
            <person name="Kiss E."/>
            <person name="Kuo A."/>
            <person name="Drula E."/>
            <person name="Kohler A."/>
            <person name="Sanchez-Garcia M."/>
            <person name="Morin E."/>
            <person name="Andreopoulos B."/>
            <person name="Barry K.W."/>
            <person name="Bonito G."/>
            <person name="Buee M."/>
            <person name="Carver A."/>
            <person name="Chen C."/>
            <person name="Cichocki N."/>
            <person name="Clum A."/>
            <person name="Culley D."/>
            <person name="Crous P.W."/>
            <person name="Fauchery L."/>
            <person name="Girlanda M."/>
            <person name="Hayes R.D."/>
            <person name="Keri Z."/>
            <person name="LaButti K."/>
            <person name="Lipzen A."/>
            <person name="Lombard V."/>
            <person name="Magnuson J."/>
            <person name="Maillard F."/>
            <person name="Murat C."/>
            <person name="Nolan M."/>
            <person name="Ohm R.A."/>
            <person name="Pangilinan J."/>
            <person name="Pereira M.F."/>
            <person name="Perotto S."/>
            <person name="Peter M."/>
            <person name="Pfister S."/>
            <person name="Riley R."/>
            <person name="Sitrit Y."/>
            <person name="Stielow J.B."/>
            <person name="Szollosi G."/>
            <person name="Zifcakova L."/>
            <person name="Stursova M."/>
            <person name="Spatafora J.W."/>
            <person name="Tedersoo L."/>
            <person name="Vaario L.M."/>
            <person name="Yamada A."/>
            <person name="Yan M."/>
            <person name="Wang P."/>
            <person name="Xu J."/>
            <person name="Bruns T."/>
            <person name="Baldrian P."/>
            <person name="Vilgalys R."/>
            <person name="Dunand C."/>
            <person name="Henrissat B."/>
            <person name="Grigoriev I.V."/>
            <person name="Hibbett D."/>
            <person name="Nagy L.G."/>
            <person name="Martin F.M."/>
        </authorList>
    </citation>
    <scope>NUCLEOTIDE SEQUENCE</scope>
    <source>
        <strain evidence="11">UP504</strain>
    </source>
</reference>
<dbReference type="InterPro" id="IPR002483">
    <property type="entry name" value="PWI_dom"/>
</dbReference>